<dbReference type="Gene3D" id="3.30.465.10">
    <property type="match status" value="1"/>
</dbReference>
<dbReference type="InterPro" id="IPR006094">
    <property type="entry name" value="Oxid_FAD_bind_N"/>
</dbReference>
<dbReference type="PROSITE" id="PS51387">
    <property type="entry name" value="FAD_PCMH"/>
    <property type="match status" value="1"/>
</dbReference>
<comment type="caution">
    <text evidence="6">The sequence shown here is derived from an EMBL/GenBank/DDBJ whole genome shotgun (WGS) entry which is preliminary data.</text>
</comment>
<evidence type="ECO:0000256" key="1">
    <source>
        <dbReference type="ARBA" id="ARBA00005083"/>
    </source>
</evidence>
<organism evidence="6 7">
    <name type="scientific">Lentinula lateritia</name>
    <dbReference type="NCBI Taxonomy" id="40482"/>
    <lineage>
        <taxon>Eukaryota</taxon>
        <taxon>Fungi</taxon>
        <taxon>Dikarya</taxon>
        <taxon>Basidiomycota</taxon>
        <taxon>Agaricomycotina</taxon>
        <taxon>Agaricomycetes</taxon>
        <taxon>Agaricomycetidae</taxon>
        <taxon>Agaricales</taxon>
        <taxon>Marasmiineae</taxon>
        <taxon>Omphalotaceae</taxon>
        <taxon>Lentinula</taxon>
    </lineage>
</organism>
<accession>A0A9W9AL00</accession>
<dbReference type="InterPro" id="IPR016169">
    <property type="entry name" value="FAD-bd_PCMH_sub2"/>
</dbReference>
<proteinExistence type="predicted"/>
<protein>
    <recommendedName>
        <fullName evidence="2">D-arabinono-1,4-lactone oxidase</fullName>
        <ecNumber evidence="2">1.1.3.37</ecNumber>
    </recommendedName>
    <alternativeName>
        <fullName evidence="4">L-galactono-gamma-lactone oxidase</fullName>
    </alternativeName>
</protein>
<reference evidence="6" key="1">
    <citation type="submission" date="2022-08" db="EMBL/GenBank/DDBJ databases">
        <authorList>
            <consortium name="DOE Joint Genome Institute"/>
            <person name="Min B."/>
            <person name="Riley R."/>
            <person name="Sierra-Patev S."/>
            <person name="Naranjo-Ortiz M."/>
            <person name="Looney B."/>
            <person name="Konkel Z."/>
            <person name="Slot J.C."/>
            <person name="Sakamoto Y."/>
            <person name="Steenwyk J.L."/>
            <person name="Rokas A."/>
            <person name="Carro J."/>
            <person name="Camarero S."/>
            <person name="Ferreira P."/>
            <person name="Molpeceres G."/>
            <person name="Ruiz-Duenas F.J."/>
            <person name="Serrano A."/>
            <person name="Henrissat B."/>
            <person name="Drula E."/>
            <person name="Hughes K.W."/>
            <person name="Mata J.L."/>
            <person name="Ishikawa N.K."/>
            <person name="Vargas-Isla R."/>
            <person name="Ushijima S."/>
            <person name="Smith C.A."/>
            <person name="Ahrendt S."/>
            <person name="Andreopoulos W."/>
            <person name="He G."/>
            <person name="Labutti K."/>
            <person name="Lipzen A."/>
            <person name="Ng V."/>
            <person name="Sandor L."/>
            <person name="Barry K."/>
            <person name="Martinez A.T."/>
            <person name="Xiao Y."/>
            <person name="Gibbons J.G."/>
            <person name="Terashima K."/>
            <person name="Hibbett D.S."/>
            <person name="Grigoriev I.V."/>
        </authorList>
    </citation>
    <scope>NUCLEOTIDE SEQUENCE</scope>
    <source>
        <strain evidence="6">Sp2 HRB7682 ss15</strain>
    </source>
</reference>
<dbReference type="EC" id="1.1.3.37" evidence="2"/>
<dbReference type="Gene3D" id="1.10.45.10">
    <property type="entry name" value="Vanillyl-alcohol Oxidase, Chain A, domain 4"/>
    <property type="match status" value="1"/>
</dbReference>
<dbReference type="InterPro" id="IPR016171">
    <property type="entry name" value="Vanillyl_alc_oxidase_C-sub2"/>
</dbReference>
<dbReference type="InterPro" id="IPR010031">
    <property type="entry name" value="FAD_lactone_oxidase-like"/>
</dbReference>
<comment type="pathway">
    <text evidence="1">Cofactor biosynthesis; D-erythroascorbate biosynthesis; dehydro-D-arabinono-1,4-lactone from D-arabinose: step 2/2.</text>
</comment>
<evidence type="ECO:0000313" key="6">
    <source>
        <dbReference type="EMBL" id="KAJ4484308.1"/>
    </source>
</evidence>
<dbReference type="InterPro" id="IPR016167">
    <property type="entry name" value="FAD-bd_PCMH_sub1"/>
</dbReference>
<dbReference type="GO" id="GO:0071949">
    <property type="term" value="F:FAD binding"/>
    <property type="evidence" value="ECO:0007669"/>
    <property type="project" value="InterPro"/>
</dbReference>
<dbReference type="Gene3D" id="3.30.70.2520">
    <property type="match status" value="1"/>
</dbReference>
<dbReference type="InterPro" id="IPR007173">
    <property type="entry name" value="ALO_C"/>
</dbReference>
<dbReference type="Proteomes" id="UP001150238">
    <property type="component" value="Unassembled WGS sequence"/>
</dbReference>
<dbReference type="Pfam" id="PF01565">
    <property type="entry name" value="FAD_binding_4"/>
    <property type="match status" value="1"/>
</dbReference>
<dbReference type="InterPro" id="IPR016166">
    <property type="entry name" value="FAD-bd_PCMH"/>
</dbReference>
<dbReference type="EMBL" id="JANVFS010000012">
    <property type="protein sequence ID" value="KAJ4484308.1"/>
    <property type="molecule type" value="Genomic_DNA"/>
</dbReference>
<dbReference type="InterPro" id="IPR036318">
    <property type="entry name" value="FAD-bd_PCMH-like_sf"/>
</dbReference>
<keyword evidence="3" id="KW-0560">Oxidoreductase</keyword>
<evidence type="ECO:0000259" key="5">
    <source>
        <dbReference type="PROSITE" id="PS51387"/>
    </source>
</evidence>
<evidence type="ECO:0000313" key="7">
    <source>
        <dbReference type="Proteomes" id="UP001150238"/>
    </source>
</evidence>
<dbReference type="PANTHER" id="PTHR43762:SF1">
    <property type="entry name" value="D-ARABINONO-1,4-LACTONE OXIDASE"/>
    <property type="match status" value="1"/>
</dbReference>
<evidence type="ECO:0000256" key="3">
    <source>
        <dbReference type="ARBA" id="ARBA00023002"/>
    </source>
</evidence>
<feature type="domain" description="FAD-binding PCMH-type" evidence="5">
    <location>
        <begin position="39"/>
        <end position="209"/>
    </location>
</feature>
<reference evidence="6" key="2">
    <citation type="journal article" date="2023" name="Proc. Natl. Acad. Sci. U.S.A.">
        <title>A global phylogenomic analysis of the shiitake genus Lentinula.</title>
        <authorList>
            <person name="Sierra-Patev S."/>
            <person name="Min B."/>
            <person name="Naranjo-Ortiz M."/>
            <person name="Looney B."/>
            <person name="Konkel Z."/>
            <person name="Slot J.C."/>
            <person name="Sakamoto Y."/>
            <person name="Steenwyk J.L."/>
            <person name="Rokas A."/>
            <person name="Carro J."/>
            <person name="Camarero S."/>
            <person name="Ferreira P."/>
            <person name="Molpeceres G."/>
            <person name="Ruiz-Duenas F.J."/>
            <person name="Serrano A."/>
            <person name="Henrissat B."/>
            <person name="Drula E."/>
            <person name="Hughes K.W."/>
            <person name="Mata J.L."/>
            <person name="Ishikawa N.K."/>
            <person name="Vargas-Isla R."/>
            <person name="Ushijima S."/>
            <person name="Smith C.A."/>
            <person name="Donoghue J."/>
            <person name="Ahrendt S."/>
            <person name="Andreopoulos W."/>
            <person name="He G."/>
            <person name="LaButti K."/>
            <person name="Lipzen A."/>
            <person name="Ng V."/>
            <person name="Riley R."/>
            <person name="Sandor L."/>
            <person name="Barry K."/>
            <person name="Martinez A.T."/>
            <person name="Xiao Y."/>
            <person name="Gibbons J.G."/>
            <person name="Terashima K."/>
            <person name="Grigoriev I.V."/>
            <person name="Hibbett D."/>
        </authorList>
    </citation>
    <scope>NUCLEOTIDE SEQUENCE</scope>
    <source>
        <strain evidence="6">Sp2 HRB7682 ss15</strain>
    </source>
</reference>
<dbReference type="PANTHER" id="PTHR43762">
    <property type="entry name" value="L-GULONOLACTONE OXIDASE"/>
    <property type="match status" value="1"/>
</dbReference>
<dbReference type="AlphaFoldDB" id="A0A9W9AL00"/>
<gene>
    <name evidence="6" type="ORF">C8J55DRAFT_472895</name>
</gene>
<dbReference type="SUPFAM" id="SSF56176">
    <property type="entry name" value="FAD-binding/transporter-associated domain-like"/>
    <property type="match status" value="1"/>
</dbReference>
<dbReference type="GO" id="GO:0016020">
    <property type="term" value="C:membrane"/>
    <property type="evidence" value="ECO:0007669"/>
    <property type="project" value="InterPro"/>
</dbReference>
<evidence type="ECO:0000256" key="2">
    <source>
        <dbReference type="ARBA" id="ARBA00013136"/>
    </source>
</evidence>
<sequence length="477" mass="55012">MSSRVKVDLHDIPLHKLYEILLPVTASSKAVFSNWAETFICTPLAIFEPRNEYHCELILELARREGKVVRVTGVGHSPSDLACTNEFMLRTTHLNRVLMVDKQKRRVVAQGGITLHQLHASLAQHGLAMINLGSISDQTLAGIVTTASHGTGIDYGVMSTQVISMIILLADGSRVHCSRNEQPDLFLATVCGLGSTGLILNIELEVESSFHLKEVLESRSFEDTLLNLKQLVHSSEHTRFFWFPATDMMRVSMSNRTHETKRPGDNWFYDSFMGYHLVQLLLFLGIFFRTCNTWAVLLASWLVSSASSRVDDSYRVFNVECRYLQHTTEWAIPYENVEPCLRKLRKYFHEILVDPRERPHFPIEIRFSAPDDIWLSPSYNQQTCWIGIVQYKPYGFNIPYRKLFEGFENILSVYQGRPHWAKAHKVGPQEFRTLYPHFGDFLQVLQKVDPKGLFRNEYMQRHFFGLPVDGRLFKQRK</sequence>
<dbReference type="Gene3D" id="3.30.43.10">
    <property type="entry name" value="Uridine Diphospho-n-acetylenolpyruvylglucosamine Reductase, domain 2"/>
    <property type="match status" value="1"/>
</dbReference>
<name>A0A9W9AL00_9AGAR</name>
<evidence type="ECO:0000256" key="4">
    <source>
        <dbReference type="ARBA" id="ARBA00033418"/>
    </source>
</evidence>
<dbReference type="Pfam" id="PF04030">
    <property type="entry name" value="ALO"/>
    <property type="match status" value="1"/>
</dbReference>
<dbReference type="GO" id="GO:0005739">
    <property type="term" value="C:mitochondrion"/>
    <property type="evidence" value="ECO:0007669"/>
    <property type="project" value="TreeGrafter"/>
</dbReference>
<dbReference type="PIRSF" id="PIRSF000136">
    <property type="entry name" value="LGO_GLO"/>
    <property type="match status" value="1"/>
</dbReference>
<dbReference type="GO" id="GO:0003885">
    <property type="term" value="F:D-arabinono-1,4-lactone oxidase activity"/>
    <property type="evidence" value="ECO:0007669"/>
    <property type="project" value="UniProtKB-EC"/>
</dbReference>